<proteinExistence type="predicted"/>
<protein>
    <submittedName>
        <fullName evidence="1">Uncharacterized protein</fullName>
    </submittedName>
</protein>
<evidence type="ECO:0000313" key="2">
    <source>
        <dbReference type="Proteomes" id="UP001501020"/>
    </source>
</evidence>
<dbReference type="Proteomes" id="UP001501020">
    <property type="component" value="Unassembled WGS sequence"/>
</dbReference>
<keyword evidence="2" id="KW-1185">Reference proteome</keyword>
<reference evidence="1 2" key="1">
    <citation type="journal article" date="2019" name="Int. J. Syst. Evol. Microbiol.">
        <title>The Global Catalogue of Microorganisms (GCM) 10K type strain sequencing project: providing services to taxonomists for standard genome sequencing and annotation.</title>
        <authorList>
            <consortium name="The Broad Institute Genomics Platform"/>
            <consortium name="The Broad Institute Genome Sequencing Center for Infectious Disease"/>
            <person name="Wu L."/>
            <person name="Ma J."/>
        </authorList>
    </citation>
    <scope>NUCLEOTIDE SEQUENCE [LARGE SCALE GENOMIC DNA]</scope>
    <source>
        <strain evidence="1 2">JCM 13850</strain>
    </source>
</reference>
<evidence type="ECO:0000313" key="1">
    <source>
        <dbReference type="EMBL" id="GAA2118130.1"/>
    </source>
</evidence>
<accession>A0ABN2XW39</accession>
<gene>
    <name evidence="1" type="ORF">GCM10009727_00910</name>
</gene>
<sequence length="79" mass="8592">MSTPTGDEFEIEFEVEVQAELSLAESSDPERAAGVPASEWLFDPADVEREEVGLRNLLGAAEELEADLRSRGRRTGEGA</sequence>
<organism evidence="1 2">
    <name type="scientific">Actinomadura napierensis</name>
    <dbReference type="NCBI Taxonomy" id="267854"/>
    <lineage>
        <taxon>Bacteria</taxon>
        <taxon>Bacillati</taxon>
        <taxon>Actinomycetota</taxon>
        <taxon>Actinomycetes</taxon>
        <taxon>Streptosporangiales</taxon>
        <taxon>Thermomonosporaceae</taxon>
        <taxon>Actinomadura</taxon>
    </lineage>
</organism>
<dbReference type="RefSeq" id="WP_344260054.1">
    <property type="nucleotide sequence ID" value="NZ_BAAAMR010000001.1"/>
</dbReference>
<dbReference type="EMBL" id="BAAAMR010000001">
    <property type="protein sequence ID" value="GAA2118130.1"/>
    <property type="molecule type" value="Genomic_DNA"/>
</dbReference>
<comment type="caution">
    <text evidence="1">The sequence shown here is derived from an EMBL/GenBank/DDBJ whole genome shotgun (WGS) entry which is preliminary data.</text>
</comment>
<name>A0ABN2XW39_9ACTN</name>